<reference evidence="2 3" key="1">
    <citation type="journal article" date="2021" name="BMC Genomics">
        <title>Datura genome reveals duplications of psychoactive alkaloid biosynthetic genes and high mutation rate following tissue culture.</title>
        <authorList>
            <person name="Rajewski A."/>
            <person name="Carter-House D."/>
            <person name="Stajich J."/>
            <person name="Litt A."/>
        </authorList>
    </citation>
    <scope>NUCLEOTIDE SEQUENCE [LARGE SCALE GENOMIC DNA]</scope>
    <source>
        <strain evidence="2">AR-01</strain>
    </source>
</reference>
<feature type="non-terminal residue" evidence="2">
    <location>
        <position position="70"/>
    </location>
</feature>
<feature type="region of interest" description="Disordered" evidence="1">
    <location>
        <begin position="1"/>
        <end position="28"/>
    </location>
</feature>
<evidence type="ECO:0000256" key="1">
    <source>
        <dbReference type="SAM" id="MobiDB-lite"/>
    </source>
</evidence>
<evidence type="ECO:0000313" key="3">
    <source>
        <dbReference type="Proteomes" id="UP000823775"/>
    </source>
</evidence>
<feature type="non-terminal residue" evidence="2">
    <location>
        <position position="1"/>
    </location>
</feature>
<dbReference type="Proteomes" id="UP000823775">
    <property type="component" value="Unassembled WGS sequence"/>
</dbReference>
<comment type="caution">
    <text evidence="2">The sequence shown here is derived from an EMBL/GenBank/DDBJ whole genome shotgun (WGS) entry which is preliminary data.</text>
</comment>
<protein>
    <submittedName>
        <fullName evidence="2">Uncharacterized protein</fullName>
    </submittedName>
</protein>
<name>A0ABS8T9C8_DATST</name>
<gene>
    <name evidence="2" type="ORF">HAX54_005777</name>
</gene>
<proteinExistence type="predicted"/>
<accession>A0ABS8T9C8</accession>
<dbReference type="EMBL" id="JACEIK010001292">
    <property type="protein sequence ID" value="MCD7468005.1"/>
    <property type="molecule type" value="Genomic_DNA"/>
</dbReference>
<keyword evidence="3" id="KW-1185">Reference proteome</keyword>
<organism evidence="2 3">
    <name type="scientific">Datura stramonium</name>
    <name type="common">Jimsonweed</name>
    <name type="synonym">Common thornapple</name>
    <dbReference type="NCBI Taxonomy" id="4076"/>
    <lineage>
        <taxon>Eukaryota</taxon>
        <taxon>Viridiplantae</taxon>
        <taxon>Streptophyta</taxon>
        <taxon>Embryophyta</taxon>
        <taxon>Tracheophyta</taxon>
        <taxon>Spermatophyta</taxon>
        <taxon>Magnoliopsida</taxon>
        <taxon>eudicotyledons</taxon>
        <taxon>Gunneridae</taxon>
        <taxon>Pentapetalae</taxon>
        <taxon>asterids</taxon>
        <taxon>lamiids</taxon>
        <taxon>Solanales</taxon>
        <taxon>Solanaceae</taxon>
        <taxon>Solanoideae</taxon>
        <taxon>Datureae</taxon>
        <taxon>Datura</taxon>
    </lineage>
</organism>
<evidence type="ECO:0000313" key="2">
    <source>
        <dbReference type="EMBL" id="MCD7468005.1"/>
    </source>
</evidence>
<sequence length="70" mass="7523">QKNRSSRLGAGVTKEVTTRHTSDGGVDGRQYRIVTCPVKCKVFGPFCLMATAKTMNHQTGDGLSPRPSDA</sequence>